<dbReference type="EMBL" id="LFMY01000001">
    <property type="protein sequence ID" value="OKL64445.1"/>
    <property type="molecule type" value="Genomic_DNA"/>
</dbReference>
<name>A0A225BC12_TALAT</name>
<protein>
    <recommendedName>
        <fullName evidence="4">Fe2OG dioxygenase domain-containing protein</fullName>
    </recommendedName>
</protein>
<feature type="compositionally biased region" description="Polar residues" evidence="1">
    <location>
        <begin position="62"/>
        <end position="76"/>
    </location>
</feature>
<feature type="compositionally biased region" description="Low complexity" evidence="1">
    <location>
        <begin position="84"/>
        <end position="94"/>
    </location>
</feature>
<dbReference type="Proteomes" id="UP000214365">
    <property type="component" value="Unassembled WGS sequence"/>
</dbReference>
<dbReference type="PANTHER" id="PTHR41677:SF1">
    <property type="entry name" value="FE2OG DIOXYGENASE DOMAIN-CONTAINING PROTEIN"/>
    <property type="match status" value="1"/>
</dbReference>
<gene>
    <name evidence="2" type="ORF">UA08_00195</name>
</gene>
<organism evidence="2 3">
    <name type="scientific">Talaromyces atroroseus</name>
    <dbReference type="NCBI Taxonomy" id="1441469"/>
    <lineage>
        <taxon>Eukaryota</taxon>
        <taxon>Fungi</taxon>
        <taxon>Dikarya</taxon>
        <taxon>Ascomycota</taxon>
        <taxon>Pezizomycotina</taxon>
        <taxon>Eurotiomycetes</taxon>
        <taxon>Eurotiomycetidae</taxon>
        <taxon>Eurotiales</taxon>
        <taxon>Trichocomaceae</taxon>
        <taxon>Talaromyces</taxon>
        <taxon>Talaromyces sect. Trachyspermi</taxon>
    </lineage>
</organism>
<feature type="region of interest" description="Disordered" evidence="1">
    <location>
        <begin position="23"/>
        <end position="100"/>
    </location>
</feature>
<accession>A0A225BC12</accession>
<dbReference type="RefSeq" id="XP_020124566.1">
    <property type="nucleotide sequence ID" value="XM_020259974.1"/>
</dbReference>
<dbReference type="OrthoDB" id="10256055at2759"/>
<dbReference type="AlphaFoldDB" id="A0A225BC12"/>
<sequence>MAAPNIISAPLLPATPLMNEYCAPQENSQKAPQEVISEVTHEVPQEQSKTETPITDVLESPQDVSQEVTSEMTQEGPQEKSETETPTETVIETPQGEMGQEIPEEKFQEIKQESPVEAVLEIPQEPQEAAQGIHSEAIQDAPSEQEPNVVEEAPLPSPTNKNKPIIPVRESLPPSERVAFDPAKHIKFTPPSKVWTMQELDYPEGKGISPVGVSEPFPLFSEDAIKQMRAEIFSEEVWDKYQYSSNLSHCQLRGYAPECAPFIYDAWRSPEVLEIISKVAGIDLVPVMDWEIAHINIAVQSEEEKSKELEIAHRNADEGVAGCPLEDDHPVVGWHTDSYPFVCVTMLSDCTDMVGGETMLRKGNGATVKVRGPQIGSAVILQGRYIEHQALRALGAAERITSVTSFRPRSSAVKDETVLTTVRPISDLKELYHQYAEYRFEILQDRLRDMERKMRDLKRANRPFDTEGTKAFIREQIQFFETMDQQMVSDQYVQKGYIGDDHLVSDETRENFKKRGIYVEAAAA</sequence>
<dbReference type="GeneID" id="30999950"/>
<evidence type="ECO:0000313" key="2">
    <source>
        <dbReference type="EMBL" id="OKL64445.1"/>
    </source>
</evidence>
<dbReference type="PANTHER" id="PTHR41677">
    <property type="entry name" value="YALI0B19030P"/>
    <property type="match status" value="1"/>
</dbReference>
<reference evidence="2 3" key="1">
    <citation type="submission" date="2015-06" db="EMBL/GenBank/DDBJ databases">
        <title>Talaromyces atroroseus IBT 11181 draft genome.</title>
        <authorList>
            <person name="Rasmussen K.B."/>
            <person name="Rasmussen S."/>
            <person name="Petersen B."/>
            <person name="Sicheritz-Ponten T."/>
            <person name="Mortensen U.H."/>
            <person name="Thrane U."/>
        </authorList>
    </citation>
    <scope>NUCLEOTIDE SEQUENCE [LARGE SCALE GENOMIC DNA]</scope>
    <source>
        <strain evidence="2 3">IBT 11181</strain>
    </source>
</reference>
<keyword evidence="3" id="KW-1185">Reference proteome</keyword>
<evidence type="ECO:0000256" key="1">
    <source>
        <dbReference type="SAM" id="MobiDB-lite"/>
    </source>
</evidence>
<evidence type="ECO:0000313" key="3">
    <source>
        <dbReference type="Proteomes" id="UP000214365"/>
    </source>
</evidence>
<feature type="region of interest" description="Disordered" evidence="1">
    <location>
        <begin position="140"/>
        <end position="168"/>
    </location>
</feature>
<dbReference type="STRING" id="1441469.A0A225BC12"/>
<proteinExistence type="predicted"/>
<evidence type="ECO:0008006" key="4">
    <source>
        <dbReference type="Google" id="ProtNLM"/>
    </source>
</evidence>
<comment type="caution">
    <text evidence="2">The sequence shown here is derived from an EMBL/GenBank/DDBJ whole genome shotgun (WGS) entry which is preliminary data.</text>
</comment>